<dbReference type="Ensembl" id="ENSAOWT00000025061.1">
    <property type="protein sequence ID" value="ENSAOWP00000022123.1"/>
    <property type="gene ID" value="ENSAOWG00000014954.1"/>
</dbReference>
<reference evidence="3" key="2">
    <citation type="submission" date="2025-09" db="UniProtKB">
        <authorList>
            <consortium name="Ensembl"/>
        </authorList>
    </citation>
    <scope>IDENTIFICATION</scope>
</reference>
<evidence type="ECO:0000256" key="2">
    <source>
        <dbReference type="SAM" id="MobiDB-lite"/>
    </source>
</evidence>
<dbReference type="Gene3D" id="3.30.70.1820">
    <property type="entry name" value="L1 transposable element, RRM domain"/>
    <property type="match status" value="1"/>
</dbReference>
<evidence type="ECO:0000313" key="4">
    <source>
        <dbReference type="Proteomes" id="UP000694424"/>
    </source>
</evidence>
<accession>A0A8B9Q6B9</accession>
<name>A0A8B9Q6B9_APTOW</name>
<dbReference type="PANTHER" id="PTHR11505">
    <property type="entry name" value="L1 TRANSPOSABLE ELEMENT-RELATED"/>
    <property type="match status" value="1"/>
</dbReference>
<dbReference type="InterPro" id="IPR004244">
    <property type="entry name" value="Transposase_22"/>
</dbReference>
<proteinExistence type="predicted"/>
<evidence type="ECO:0000256" key="1">
    <source>
        <dbReference type="SAM" id="Coils"/>
    </source>
</evidence>
<reference evidence="3" key="1">
    <citation type="submission" date="2025-08" db="UniProtKB">
        <authorList>
            <consortium name="Ensembl"/>
        </authorList>
    </citation>
    <scope>IDENTIFICATION</scope>
</reference>
<dbReference type="Proteomes" id="UP000694424">
    <property type="component" value="Unplaced"/>
</dbReference>
<feature type="region of interest" description="Disordered" evidence="2">
    <location>
        <begin position="35"/>
        <end position="67"/>
    </location>
</feature>
<organism evidence="3 4">
    <name type="scientific">Apteryx owenii</name>
    <name type="common">Little spotted kiwi</name>
    <dbReference type="NCBI Taxonomy" id="8824"/>
    <lineage>
        <taxon>Eukaryota</taxon>
        <taxon>Metazoa</taxon>
        <taxon>Chordata</taxon>
        <taxon>Craniata</taxon>
        <taxon>Vertebrata</taxon>
        <taxon>Euteleostomi</taxon>
        <taxon>Archelosauria</taxon>
        <taxon>Archosauria</taxon>
        <taxon>Dinosauria</taxon>
        <taxon>Saurischia</taxon>
        <taxon>Theropoda</taxon>
        <taxon>Coelurosauria</taxon>
        <taxon>Aves</taxon>
        <taxon>Palaeognathae</taxon>
        <taxon>Apterygiformes</taxon>
        <taxon>Apterygidae</taxon>
        <taxon>Apteryx</taxon>
    </lineage>
</organism>
<keyword evidence="4" id="KW-1185">Reference proteome</keyword>
<protein>
    <submittedName>
        <fullName evidence="3">Uncharacterized protein</fullName>
    </submittedName>
</protein>
<dbReference type="AlphaFoldDB" id="A0A8B9Q6B9"/>
<sequence length="328" mass="37522">MFPHPSLHSADPRNPLSLSFLCWLLNPTREDALSRLETEQPRKMKPPYTFSSSPRLPPQLPNSGKGSCPSLRERLQDIMKKMDQNLEFINAMDNKLTALSVHMYTLEGLITSLDKSTAQMDSLIQRHKDEMQKCVQALEHLMHENRCLTTRVEQLERQVPASSLRILGLPEGEEGKDLVGFLEQWLPRVLHLDTREEPIVVKRAFRVGNGRQRRGSEQCRNVIVCVGNVGVKDRILQQVRKLKSITYKRKEILIVPDVGHLPPGKRRHSVAVKNLSFPLQISLNIRRLKQRQAELCKCLSGKCCQGGLILHKTICMKHCFLTAWKDGY</sequence>
<feature type="coiled-coil region" evidence="1">
    <location>
        <begin position="124"/>
        <end position="158"/>
    </location>
</feature>
<keyword evidence="1" id="KW-0175">Coiled coil</keyword>
<evidence type="ECO:0000313" key="3">
    <source>
        <dbReference type="Ensembl" id="ENSAOWP00000022123.1"/>
    </source>
</evidence>